<reference evidence="2" key="1">
    <citation type="journal article" date="2019" name="Int. J. Syst. Evol. Microbiol.">
        <title>The Global Catalogue of Microorganisms (GCM) 10K type strain sequencing project: providing services to taxonomists for standard genome sequencing and annotation.</title>
        <authorList>
            <consortium name="The Broad Institute Genomics Platform"/>
            <consortium name="The Broad Institute Genome Sequencing Center for Infectious Disease"/>
            <person name="Wu L."/>
            <person name="Ma J."/>
        </authorList>
    </citation>
    <scope>NUCLEOTIDE SEQUENCE [LARGE SCALE GENOMIC DNA]</scope>
    <source>
        <strain evidence="2">CCUG 63830</strain>
    </source>
</reference>
<dbReference type="EMBL" id="JBHSWB010000001">
    <property type="protein sequence ID" value="MFC6662309.1"/>
    <property type="molecule type" value="Genomic_DNA"/>
</dbReference>
<evidence type="ECO:0000313" key="2">
    <source>
        <dbReference type="Proteomes" id="UP001596317"/>
    </source>
</evidence>
<dbReference type="Proteomes" id="UP001596317">
    <property type="component" value="Unassembled WGS sequence"/>
</dbReference>
<evidence type="ECO:0000313" key="1">
    <source>
        <dbReference type="EMBL" id="MFC6662309.1"/>
    </source>
</evidence>
<keyword evidence="2" id="KW-1185">Reference proteome</keyword>
<gene>
    <name evidence="1" type="ORF">ACFP90_19785</name>
</gene>
<protein>
    <submittedName>
        <fullName evidence="1">Uncharacterized protein</fullName>
    </submittedName>
</protein>
<accession>A0ABW1ZPB3</accession>
<organism evidence="1 2">
    <name type="scientific">Deinococcus multiflagellatus</name>
    <dbReference type="NCBI Taxonomy" id="1656887"/>
    <lineage>
        <taxon>Bacteria</taxon>
        <taxon>Thermotogati</taxon>
        <taxon>Deinococcota</taxon>
        <taxon>Deinococci</taxon>
        <taxon>Deinococcales</taxon>
        <taxon>Deinococcaceae</taxon>
        <taxon>Deinococcus</taxon>
    </lineage>
</organism>
<sequence length="170" mass="18568">MHAHQTAYLVTHLYSIYEDEYYTVLDADNDLTVANPAGLYADREQAEAAVRQLTRQALRGAGASDLLLDEEQSGLFAELEALVDEPLASVLATKAGDALPQTLTDEQADQIIGVLNLTLFGILEAPLTAAELMQAQAELAQTPERPFAAPAFDERGKWNRLCWTTLPPRA</sequence>
<name>A0ABW1ZPB3_9DEIO</name>
<proteinExistence type="predicted"/>
<comment type="caution">
    <text evidence="1">The sequence shown here is derived from an EMBL/GenBank/DDBJ whole genome shotgun (WGS) entry which is preliminary data.</text>
</comment>
<dbReference type="RefSeq" id="WP_380058054.1">
    <property type="nucleotide sequence ID" value="NZ_JBHSWB010000001.1"/>
</dbReference>